<gene>
    <name evidence="2" type="ORF">E2C01_077723</name>
</gene>
<evidence type="ECO:0000256" key="1">
    <source>
        <dbReference type="SAM" id="MobiDB-lite"/>
    </source>
</evidence>
<evidence type="ECO:0000313" key="2">
    <source>
        <dbReference type="EMBL" id="MPC83033.1"/>
    </source>
</evidence>
<evidence type="ECO:0000313" key="3">
    <source>
        <dbReference type="Proteomes" id="UP000324222"/>
    </source>
</evidence>
<organism evidence="2 3">
    <name type="scientific">Portunus trituberculatus</name>
    <name type="common">Swimming crab</name>
    <name type="synonym">Neptunus trituberculatus</name>
    <dbReference type="NCBI Taxonomy" id="210409"/>
    <lineage>
        <taxon>Eukaryota</taxon>
        <taxon>Metazoa</taxon>
        <taxon>Ecdysozoa</taxon>
        <taxon>Arthropoda</taxon>
        <taxon>Crustacea</taxon>
        <taxon>Multicrustacea</taxon>
        <taxon>Malacostraca</taxon>
        <taxon>Eumalacostraca</taxon>
        <taxon>Eucarida</taxon>
        <taxon>Decapoda</taxon>
        <taxon>Pleocyemata</taxon>
        <taxon>Brachyura</taxon>
        <taxon>Eubrachyura</taxon>
        <taxon>Portunoidea</taxon>
        <taxon>Portunidae</taxon>
        <taxon>Portuninae</taxon>
        <taxon>Portunus</taxon>
    </lineage>
</organism>
<name>A0A5B7IKY4_PORTR</name>
<sequence>MRGEVAGYIYVSTHGHVAVVFPWPSRCHSAQPSPGHLAGTKARMSSNNRPLLVTELSPTQALPRHRTVALCSPAPPRTPPSHKHDKHNTKHARHCHLDPKYAPLKKLVGLRTSVGDIANPGGAHTAWPHRLVPPAEGT</sequence>
<reference evidence="2 3" key="1">
    <citation type="submission" date="2019-05" db="EMBL/GenBank/DDBJ databases">
        <title>Another draft genome of Portunus trituberculatus and its Hox gene families provides insights of decapod evolution.</title>
        <authorList>
            <person name="Jeong J.-H."/>
            <person name="Song I."/>
            <person name="Kim S."/>
            <person name="Choi T."/>
            <person name="Kim D."/>
            <person name="Ryu S."/>
            <person name="Kim W."/>
        </authorList>
    </citation>
    <scope>NUCLEOTIDE SEQUENCE [LARGE SCALE GENOMIC DNA]</scope>
    <source>
        <tissue evidence="2">Muscle</tissue>
    </source>
</reference>
<comment type="caution">
    <text evidence="2">The sequence shown here is derived from an EMBL/GenBank/DDBJ whole genome shotgun (WGS) entry which is preliminary data.</text>
</comment>
<protein>
    <submittedName>
        <fullName evidence="2">Uncharacterized protein</fullName>
    </submittedName>
</protein>
<dbReference type="EMBL" id="VSRR010061329">
    <property type="protein sequence ID" value="MPC83033.1"/>
    <property type="molecule type" value="Genomic_DNA"/>
</dbReference>
<keyword evidence="3" id="KW-1185">Reference proteome</keyword>
<dbReference type="Proteomes" id="UP000324222">
    <property type="component" value="Unassembled WGS sequence"/>
</dbReference>
<accession>A0A5B7IKY4</accession>
<dbReference type="AlphaFoldDB" id="A0A5B7IKY4"/>
<feature type="region of interest" description="Disordered" evidence="1">
    <location>
        <begin position="71"/>
        <end position="98"/>
    </location>
</feature>
<proteinExistence type="predicted"/>
<feature type="compositionally biased region" description="Basic residues" evidence="1">
    <location>
        <begin position="80"/>
        <end position="94"/>
    </location>
</feature>